<evidence type="ECO:0000313" key="2">
    <source>
        <dbReference type="EMBL" id="KAF3011155.1"/>
    </source>
</evidence>
<name>A0A9P4TPI2_CURKU</name>
<dbReference type="Pfam" id="PF12417">
    <property type="entry name" value="DUF3669"/>
    <property type="match status" value="1"/>
</dbReference>
<gene>
    <name evidence="2" type="ORF">E8E13_011503</name>
</gene>
<proteinExistence type="predicted"/>
<sequence length="218" mass="25573">MREHRVTTILSTKPGLERADGDPGRSIANDLALHQCLLNTMQNTHLDFLVPQSKMMMEANSPAYPHNFTAELQPCHTYTVLGSLEERSQGREAREEREAVFIGEDIVVWMLDFDCVSRVSMDREGFQQAAGAFWRNDPYFPRPWARNYSTEDRRLWEVFVEEFLCECEVILERLMESDKQPFVQLECLRRMRLAKLWVQDMELEGRKRKIEARIDDVA</sequence>
<reference evidence="2" key="1">
    <citation type="submission" date="2019-04" db="EMBL/GenBank/DDBJ databases">
        <title>Sequencing of skin fungus with MAO and IRED activity.</title>
        <authorList>
            <person name="Marsaioli A.J."/>
            <person name="Bonatto J.M.C."/>
            <person name="Reis Junior O."/>
        </authorList>
    </citation>
    <scope>NUCLEOTIDE SEQUENCE</scope>
    <source>
        <strain evidence="2">30M1</strain>
    </source>
</reference>
<dbReference type="PANTHER" id="PTHR40780">
    <property type="entry name" value="DUF3669 DOMAIN-CONTAINING PROTEIN"/>
    <property type="match status" value="1"/>
</dbReference>
<dbReference type="InterPro" id="IPR022137">
    <property type="entry name" value="Znf_prot_DUF3669"/>
</dbReference>
<organism evidence="2 3">
    <name type="scientific">Curvularia kusanoi</name>
    <name type="common">Cochliobolus kusanoi</name>
    <dbReference type="NCBI Taxonomy" id="90978"/>
    <lineage>
        <taxon>Eukaryota</taxon>
        <taxon>Fungi</taxon>
        <taxon>Dikarya</taxon>
        <taxon>Ascomycota</taxon>
        <taxon>Pezizomycotina</taxon>
        <taxon>Dothideomycetes</taxon>
        <taxon>Pleosporomycetidae</taxon>
        <taxon>Pleosporales</taxon>
        <taxon>Pleosporineae</taxon>
        <taxon>Pleosporaceae</taxon>
        <taxon>Curvularia</taxon>
    </lineage>
</organism>
<dbReference type="EMBL" id="SWKU01000001">
    <property type="protein sequence ID" value="KAF3011155.1"/>
    <property type="molecule type" value="Genomic_DNA"/>
</dbReference>
<keyword evidence="3" id="KW-1185">Reference proteome</keyword>
<dbReference type="PANTHER" id="PTHR40780:SF3">
    <property type="entry name" value="DUF3669 DOMAIN-CONTAINING PROTEIN"/>
    <property type="match status" value="1"/>
</dbReference>
<dbReference type="AlphaFoldDB" id="A0A9P4TPI2"/>
<feature type="domain" description="DUF3669" evidence="1">
    <location>
        <begin position="108"/>
        <end position="172"/>
    </location>
</feature>
<comment type="caution">
    <text evidence="2">The sequence shown here is derived from an EMBL/GenBank/DDBJ whole genome shotgun (WGS) entry which is preliminary data.</text>
</comment>
<dbReference type="Proteomes" id="UP000801428">
    <property type="component" value="Unassembled WGS sequence"/>
</dbReference>
<protein>
    <recommendedName>
        <fullName evidence="1">DUF3669 domain-containing protein</fullName>
    </recommendedName>
</protein>
<accession>A0A9P4TPI2</accession>
<evidence type="ECO:0000259" key="1">
    <source>
        <dbReference type="Pfam" id="PF12417"/>
    </source>
</evidence>
<dbReference type="OrthoDB" id="2993351at2759"/>
<evidence type="ECO:0000313" key="3">
    <source>
        <dbReference type="Proteomes" id="UP000801428"/>
    </source>
</evidence>